<sequence length="140" mass="15109">MVRLPEARIFEGLGPLATNPFQTTPKPPSPSLCLSSKLFVAFFNSLKLNSLRVPVRLFRAPSMFWSLAATRLRCMATPHHPTPSITKAAGTLMPSAGIIPSLLSLHLCAPEFHLVGARMRAPMQCGLGVSAFPGTRDGRT</sequence>
<name>A0A2I0JNJ1_PUNGR</name>
<comment type="caution">
    <text evidence="1">The sequence shown here is derived from an EMBL/GenBank/DDBJ whole genome shotgun (WGS) entry which is preliminary data.</text>
</comment>
<protein>
    <submittedName>
        <fullName evidence="1">Uncharacterized protein</fullName>
    </submittedName>
</protein>
<dbReference type="EMBL" id="PGOL01001537">
    <property type="protein sequence ID" value="PKI57086.1"/>
    <property type="molecule type" value="Genomic_DNA"/>
</dbReference>
<reference evidence="1 2" key="1">
    <citation type="submission" date="2017-11" db="EMBL/GenBank/DDBJ databases">
        <title>De-novo sequencing of pomegranate (Punica granatum L.) genome.</title>
        <authorList>
            <person name="Akparov Z."/>
            <person name="Amiraslanov A."/>
            <person name="Hajiyeva S."/>
            <person name="Abbasov M."/>
            <person name="Kaur K."/>
            <person name="Hamwieh A."/>
            <person name="Solovyev V."/>
            <person name="Salamov A."/>
            <person name="Braich B."/>
            <person name="Kosarev P."/>
            <person name="Mahmoud A."/>
            <person name="Hajiyev E."/>
            <person name="Babayeva S."/>
            <person name="Izzatullayeva V."/>
            <person name="Mammadov A."/>
            <person name="Mammadov A."/>
            <person name="Sharifova S."/>
            <person name="Ojaghi J."/>
            <person name="Eynullazada K."/>
            <person name="Bayramov B."/>
            <person name="Abdulazimova A."/>
            <person name="Shahmuradov I."/>
        </authorList>
    </citation>
    <scope>NUCLEOTIDE SEQUENCE [LARGE SCALE GENOMIC DNA]</scope>
    <source>
        <strain evidence="2">cv. AG2017</strain>
        <tissue evidence="1">Leaf</tissue>
    </source>
</reference>
<dbReference type="AlphaFoldDB" id="A0A2I0JNJ1"/>
<organism evidence="1 2">
    <name type="scientific">Punica granatum</name>
    <name type="common">Pomegranate</name>
    <dbReference type="NCBI Taxonomy" id="22663"/>
    <lineage>
        <taxon>Eukaryota</taxon>
        <taxon>Viridiplantae</taxon>
        <taxon>Streptophyta</taxon>
        <taxon>Embryophyta</taxon>
        <taxon>Tracheophyta</taxon>
        <taxon>Spermatophyta</taxon>
        <taxon>Magnoliopsida</taxon>
        <taxon>eudicotyledons</taxon>
        <taxon>Gunneridae</taxon>
        <taxon>Pentapetalae</taxon>
        <taxon>rosids</taxon>
        <taxon>malvids</taxon>
        <taxon>Myrtales</taxon>
        <taxon>Lythraceae</taxon>
        <taxon>Punica</taxon>
    </lineage>
</organism>
<dbReference type="Proteomes" id="UP000233551">
    <property type="component" value="Unassembled WGS sequence"/>
</dbReference>
<evidence type="ECO:0000313" key="2">
    <source>
        <dbReference type="Proteomes" id="UP000233551"/>
    </source>
</evidence>
<gene>
    <name evidence="1" type="ORF">CRG98_022590</name>
</gene>
<proteinExistence type="predicted"/>
<keyword evidence="2" id="KW-1185">Reference proteome</keyword>
<evidence type="ECO:0000313" key="1">
    <source>
        <dbReference type="EMBL" id="PKI57086.1"/>
    </source>
</evidence>
<accession>A0A2I0JNJ1</accession>